<evidence type="ECO:0000313" key="2">
    <source>
        <dbReference type="EMBL" id="GGD79801.1"/>
    </source>
</evidence>
<reference evidence="2" key="2">
    <citation type="submission" date="2020-09" db="EMBL/GenBank/DDBJ databases">
        <authorList>
            <person name="Sun Q."/>
            <person name="Zhou Y."/>
        </authorList>
    </citation>
    <scope>NUCLEOTIDE SEQUENCE</scope>
    <source>
        <strain evidence="2">CGMCC 1.15958</strain>
    </source>
</reference>
<name>A0A917DYT9_9BACT</name>
<protein>
    <recommendedName>
        <fullName evidence="1">DUF2147 domain-containing protein</fullName>
    </recommendedName>
</protein>
<proteinExistence type="predicted"/>
<dbReference type="InterPro" id="IPR019223">
    <property type="entry name" value="DUF2147"/>
</dbReference>
<dbReference type="Gene3D" id="2.40.128.520">
    <property type="match status" value="1"/>
</dbReference>
<comment type="caution">
    <text evidence="2">The sequence shown here is derived from an EMBL/GenBank/DDBJ whole genome shotgun (WGS) entry which is preliminary data.</text>
</comment>
<accession>A0A917DYT9</accession>
<dbReference type="EMBL" id="BMKK01000015">
    <property type="protein sequence ID" value="GGD79801.1"/>
    <property type="molecule type" value="Genomic_DNA"/>
</dbReference>
<keyword evidence="3" id="KW-1185">Reference proteome</keyword>
<sequence length="139" mass="15994">MMLSLMFIGTLTAFSQTKADAILGEWLSAKKDSRFLIYKQGNKYFGKVVWGTEVDKGIVAKDTKNPDPKLRNRDLLGLVLLKDFEFDMDDTWENGTIYDPREGKTYSCKMTLKNANQLDVRGFMGISLFGRSEIWTRYK</sequence>
<dbReference type="PANTHER" id="PTHR36919">
    <property type="entry name" value="BLR1215 PROTEIN"/>
    <property type="match status" value="1"/>
</dbReference>
<reference evidence="2" key="1">
    <citation type="journal article" date="2014" name="Int. J. Syst. Evol. Microbiol.">
        <title>Complete genome sequence of Corynebacterium casei LMG S-19264T (=DSM 44701T), isolated from a smear-ripened cheese.</title>
        <authorList>
            <consortium name="US DOE Joint Genome Institute (JGI-PGF)"/>
            <person name="Walter F."/>
            <person name="Albersmeier A."/>
            <person name="Kalinowski J."/>
            <person name="Ruckert C."/>
        </authorList>
    </citation>
    <scope>NUCLEOTIDE SEQUENCE</scope>
    <source>
        <strain evidence="2">CGMCC 1.15958</strain>
    </source>
</reference>
<feature type="domain" description="DUF2147" evidence="1">
    <location>
        <begin position="24"/>
        <end position="137"/>
    </location>
</feature>
<dbReference type="AlphaFoldDB" id="A0A917DYT9"/>
<organism evidence="2 3">
    <name type="scientific">Emticicia aquatilis</name>
    <dbReference type="NCBI Taxonomy" id="1537369"/>
    <lineage>
        <taxon>Bacteria</taxon>
        <taxon>Pseudomonadati</taxon>
        <taxon>Bacteroidota</taxon>
        <taxon>Cytophagia</taxon>
        <taxon>Cytophagales</taxon>
        <taxon>Leadbetterellaceae</taxon>
        <taxon>Emticicia</taxon>
    </lineage>
</organism>
<evidence type="ECO:0000259" key="1">
    <source>
        <dbReference type="Pfam" id="PF09917"/>
    </source>
</evidence>
<evidence type="ECO:0000313" key="3">
    <source>
        <dbReference type="Proteomes" id="UP000609064"/>
    </source>
</evidence>
<dbReference type="Proteomes" id="UP000609064">
    <property type="component" value="Unassembled WGS sequence"/>
</dbReference>
<dbReference type="PANTHER" id="PTHR36919:SF2">
    <property type="entry name" value="BLL6627 PROTEIN"/>
    <property type="match status" value="1"/>
</dbReference>
<dbReference type="Pfam" id="PF09917">
    <property type="entry name" value="DUF2147"/>
    <property type="match status" value="1"/>
</dbReference>
<gene>
    <name evidence="2" type="ORF">GCM10011514_49730</name>
</gene>